<proteinExistence type="predicted"/>
<accession>A0A170V7S8</accession>
<keyword evidence="1" id="KW-0695">RNA-directed DNA polymerase</keyword>
<sequence length="110" mass="12557">MFGQRLCNFYRKPNLAFDPGGGCQDNIFALTSIVNIKLNNNTPFFAIFIAFSKAFDSISRTVLWNKLLKLEVGLRITKILKSMYENANMRILTPTRSTEDIRVTPACYKV</sequence>
<dbReference type="GO" id="GO:0003964">
    <property type="term" value="F:RNA-directed DNA polymerase activity"/>
    <property type="evidence" value="ECO:0007669"/>
    <property type="project" value="UniProtKB-KW"/>
</dbReference>
<evidence type="ECO:0000313" key="1">
    <source>
        <dbReference type="EMBL" id="JAR96421.1"/>
    </source>
</evidence>
<name>A0A170V7S8_TRIIF</name>
<protein>
    <submittedName>
        <fullName evidence="1">Rna-directed dna polymerase from mobile element jockey-like protein</fullName>
    </submittedName>
</protein>
<reference evidence="1" key="1">
    <citation type="submission" date="2016-04" db="EMBL/GenBank/DDBJ databases">
        <authorList>
            <person name="Calderon-Fernandez G.M.Sr."/>
        </authorList>
    </citation>
    <scope>NUCLEOTIDE SEQUENCE</scope>
    <source>
        <strain evidence="1">Int1</strain>
        <tissue evidence="1">Integument</tissue>
    </source>
</reference>
<keyword evidence="1" id="KW-0808">Transferase</keyword>
<keyword evidence="1" id="KW-0548">Nucleotidyltransferase</keyword>
<organism evidence="1">
    <name type="scientific">Triatoma infestans</name>
    <name type="common">Assassin bug</name>
    <dbReference type="NCBI Taxonomy" id="30076"/>
    <lineage>
        <taxon>Eukaryota</taxon>
        <taxon>Metazoa</taxon>
        <taxon>Ecdysozoa</taxon>
        <taxon>Arthropoda</taxon>
        <taxon>Hexapoda</taxon>
        <taxon>Insecta</taxon>
        <taxon>Pterygota</taxon>
        <taxon>Neoptera</taxon>
        <taxon>Paraneoptera</taxon>
        <taxon>Hemiptera</taxon>
        <taxon>Heteroptera</taxon>
        <taxon>Panheteroptera</taxon>
        <taxon>Cimicomorpha</taxon>
        <taxon>Reduviidae</taxon>
        <taxon>Triatominae</taxon>
        <taxon>Triatoma</taxon>
    </lineage>
</organism>
<reference evidence="1" key="2">
    <citation type="journal article" date="2017" name="J. Med. Entomol.">
        <title>Transcriptome Analysis of the Triatoma infestans (Hemiptera: Reduviidae) Integument.</title>
        <authorList>
            <person name="Calderon-Fernandez G.M."/>
            <person name="Moriconi D.E."/>
            <person name="Dulbecco A.B."/>
            <person name="Juarez M.P."/>
        </authorList>
    </citation>
    <scope>NUCLEOTIDE SEQUENCE</scope>
    <source>
        <strain evidence="1">Int1</strain>
        <tissue evidence="1">Integument</tissue>
    </source>
</reference>
<feature type="non-terminal residue" evidence="1">
    <location>
        <position position="110"/>
    </location>
</feature>
<dbReference type="AlphaFoldDB" id="A0A170V7S8"/>
<dbReference type="EMBL" id="GEMB01006944">
    <property type="protein sequence ID" value="JAR96421.1"/>
    <property type="molecule type" value="Transcribed_RNA"/>
</dbReference>